<feature type="domain" description="Probable transposase IS891/IS1136/IS1341" evidence="8">
    <location>
        <begin position="161"/>
        <end position="274"/>
    </location>
</feature>
<comment type="similarity">
    <text evidence="2">In the N-terminal section; belongs to the transposase 2 family.</text>
</comment>
<keyword evidence="3" id="KW-0815">Transposition</keyword>
<dbReference type="NCBIfam" id="TIGR01766">
    <property type="entry name" value="IS200/IS605 family accessory protein TnpB-like domain"/>
    <property type="match status" value="1"/>
</dbReference>
<dbReference type="Pfam" id="PF12323">
    <property type="entry name" value="HTH_OrfB_IS605"/>
    <property type="match status" value="1"/>
</dbReference>
<keyword evidence="6" id="KW-0238">DNA-binding</keyword>
<dbReference type="GO" id="GO:0003677">
    <property type="term" value="F:DNA binding"/>
    <property type="evidence" value="ECO:0007669"/>
    <property type="project" value="UniProtKB-KW"/>
</dbReference>
<evidence type="ECO:0000313" key="11">
    <source>
        <dbReference type="EMBL" id="RQD85238.1"/>
    </source>
</evidence>
<evidence type="ECO:0000256" key="3">
    <source>
        <dbReference type="ARBA" id="ARBA00022578"/>
    </source>
</evidence>
<dbReference type="NCBIfam" id="NF040570">
    <property type="entry name" value="guided_TnpB"/>
    <property type="match status" value="1"/>
</dbReference>
<dbReference type="InterPro" id="IPR021027">
    <property type="entry name" value="Transposase_put_HTH"/>
</dbReference>
<accession>A0A3R7XI00</accession>
<dbReference type="AlphaFoldDB" id="A0A3R7XI00"/>
<comment type="similarity">
    <text evidence="1">In the C-terminal section; belongs to the transposase 35 family.</text>
</comment>
<dbReference type="GO" id="GO:0006310">
    <property type="term" value="P:DNA recombination"/>
    <property type="evidence" value="ECO:0007669"/>
    <property type="project" value="UniProtKB-KW"/>
</dbReference>
<dbReference type="Proteomes" id="UP000284763">
    <property type="component" value="Unassembled WGS sequence"/>
</dbReference>
<proteinExistence type="inferred from homology"/>
<dbReference type="PANTHER" id="PTHR30405">
    <property type="entry name" value="TRANSPOSASE"/>
    <property type="match status" value="1"/>
</dbReference>
<keyword evidence="7" id="KW-0233">DNA recombination</keyword>
<dbReference type="InterPro" id="IPR051399">
    <property type="entry name" value="RNA-guided_DNA_endo/Transpos"/>
</dbReference>
<evidence type="ECO:0000256" key="5">
    <source>
        <dbReference type="ARBA" id="ARBA00022833"/>
    </source>
</evidence>
<feature type="domain" description="Cas12f1-like TNB" evidence="9">
    <location>
        <begin position="286"/>
        <end position="351"/>
    </location>
</feature>
<dbReference type="InterPro" id="IPR010095">
    <property type="entry name" value="Cas12f1-like_TNB"/>
</dbReference>
<dbReference type="GO" id="GO:0046872">
    <property type="term" value="F:metal ion binding"/>
    <property type="evidence" value="ECO:0007669"/>
    <property type="project" value="UniProtKB-KW"/>
</dbReference>
<evidence type="ECO:0000259" key="10">
    <source>
        <dbReference type="Pfam" id="PF12323"/>
    </source>
</evidence>
<keyword evidence="4" id="KW-0479">Metal-binding</keyword>
<dbReference type="EMBL" id="QZAB01000325">
    <property type="protein sequence ID" value="RQD85238.1"/>
    <property type="molecule type" value="Genomic_DNA"/>
</dbReference>
<reference evidence="11 12" key="1">
    <citation type="submission" date="2018-08" db="EMBL/GenBank/DDBJ databases">
        <title>The metabolism and importance of syntrophic acetate oxidation coupled to methane or sulfide production in haloalkaline environments.</title>
        <authorList>
            <person name="Timmers P.H.A."/>
            <person name="Vavourakis C.D."/>
            <person name="Sorokin D.Y."/>
            <person name="Sinninghe Damste J.S."/>
            <person name="Muyzer G."/>
            <person name="Stams A.J.M."/>
            <person name="Plugge C.M."/>
        </authorList>
    </citation>
    <scope>NUCLEOTIDE SEQUENCE [LARGE SCALE GENOMIC DNA]</scope>
    <source>
        <strain evidence="11">MSAO_Arc3</strain>
    </source>
</reference>
<evidence type="ECO:0000259" key="9">
    <source>
        <dbReference type="Pfam" id="PF07282"/>
    </source>
</evidence>
<evidence type="ECO:0000313" key="12">
    <source>
        <dbReference type="Proteomes" id="UP000284763"/>
    </source>
</evidence>
<protein>
    <submittedName>
        <fullName evidence="11">Transposase</fullName>
    </submittedName>
</protein>
<evidence type="ECO:0000259" key="8">
    <source>
        <dbReference type="Pfam" id="PF01385"/>
    </source>
</evidence>
<evidence type="ECO:0000256" key="7">
    <source>
        <dbReference type="ARBA" id="ARBA00023172"/>
    </source>
</evidence>
<evidence type="ECO:0000256" key="1">
    <source>
        <dbReference type="ARBA" id="ARBA00008761"/>
    </source>
</evidence>
<gene>
    <name evidence="11" type="ORF">D5R95_05120</name>
</gene>
<sequence>MQKSYKFRLYPTKKQEVTLNKTLDVCRHIYNEFLADRRKAYEQCNQGLSTMEQLYQVQYLEFDTEVHSQVKQDVIRRVGKSFDAFFRRCKNGEAKVGYPRFKGKKRYNSFTYPQSGFSISGKKLKLSKIGKIRIVQHREIEGKIKTCTIRKDGKQWYVTFSVVIENNVEPVEPVTFVGIDVGLNSLVTLSDGTQIDSPKYYRNTEAELKKQQRNLSKKRKFSNNWKKQCDKVNRSHRKIRNQKNDFNHKLSRELINTYDFIAFEDLNVKNMVKNSRLSKSIHDASWSNLIQITKYKAGEAGKFVELVNPYNTSQLCSKCGQKVEKTLAVRVHNCPYCGLVLDRDHNGAINILNRAVGTTVQACGIESLDSMMKQEATLFIGW</sequence>
<dbReference type="GO" id="GO:0032196">
    <property type="term" value="P:transposition"/>
    <property type="evidence" value="ECO:0007669"/>
    <property type="project" value="UniProtKB-KW"/>
</dbReference>
<name>A0A3R7XI00_9EURY</name>
<evidence type="ECO:0000256" key="4">
    <source>
        <dbReference type="ARBA" id="ARBA00022723"/>
    </source>
</evidence>
<keyword evidence="5" id="KW-0862">Zinc</keyword>
<dbReference type="InterPro" id="IPR001959">
    <property type="entry name" value="Transposase"/>
</dbReference>
<feature type="domain" description="Transposase putative helix-turn-helix" evidence="10">
    <location>
        <begin position="1"/>
        <end position="43"/>
    </location>
</feature>
<evidence type="ECO:0000256" key="2">
    <source>
        <dbReference type="ARBA" id="ARBA00011044"/>
    </source>
</evidence>
<dbReference type="Pfam" id="PF01385">
    <property type="entry name" value="OrfB_IS605"/>
    <property type="match status" value="1"/>
</dbReference>
<dbReference type="Pfam" id="PF07282">
    <property type="entry name" value="Cas12f1-like_TNB"/>
    <property type="match status" value="1"/>
</dbReference>
<organism evidence="11 12">
    <name type="scientific">Methanosalsum natronophilum</name>
    <dbReference type="NCBI Taxonomy" id="768733"/>
    <lineage>
        <taxon>Archaea</taxon>
        <taxon>Methanobacteriati</taxon>
        <taxon>Methanobacteriota</taxon>
        <taxon>Stenosarchaea group</taxon>
        <taxon>Methanomicrobia</taxon>
        <taxon>Methanosarcinales</taxon>
        <taxon>Methanosarcinaceae</taxon>
        <taxon>Methanosalsum</taxon>
    </lineage>
</organism>
<comment type="caution">
    <text evidence="11">The sequence shown here is derived from an EMBL/GenBank/DDBJ whole genome shotgun (WGS) entry which is preliminary data.</text>
</comment>
<dbReference type="PANTHER" id="PTHR30405:SF25">
    <property type="entry name" value="RNA-GUIDED DNA ENDONUCLEASE INSQ-RELATED"/>
    <property type="match status" value="1"/>
</dbReference>
<evidence type="ECO:0000256" key="6">
    <source>
        <dbReference type="ARBA" id="ARBA00023125"/>
    </source>
</evidence>